<dbReference type="Proteomes" id="UP000050331">
    <property type="component" value="Chromosome"/>
</dbReference>
<dbReference type="Pfam" id="PF13556">
    <property type="entry name" value="HTH_30"/>
    <property type="match status" value="1"/>
</dbReference>
<dbReference type="InterPro" id="IPR051448">
    <property type="entry name" value="CdaR-like_regulators"/>
</dbReference>
<evidence type="ECO:0000313" key="4">
    <source>
        <dbReference type="EMBL" id="ALX49215.1"/>
    </source>
</evidence>
<evidence type="ECO:0008006" key="6">
    <source>
        <dbReference type="Google" id="ProtNLM"/>
    </source>
</evidence>
<organism evidence="4 5">
    <name type="scientific">Lentibacillus amyloliquefaciens</name>
    <dbReference type="NCBI Taxonomy" id="1472767"/>
    <lineage>
        <taxon>Bacteria</taxon>
        <taxon>Bacillati</taxon>
        <taxon>Bacillota</taxon>
        <taxon>Bacilli</taxon>
        <taxon>Bacillales</taxon>
        <taxon>Bacillaceae</taxon>
        <taxon>Lentibacillus</taxon>
    </lineage>
</organism>
<name>A0A0U3WH72_9BACI</name>
<sequence length="416" mass="48175">MNDTLNHPEKFKQKLNEMIDSPEMVADYIADVFECPITIEDANHHVISYSKHHENIDEARISTIMNRKVPNKVINGLWKNGVMPKLIDDDDPVIIPEIKEIGLGNRVAVSIRKKNQILGFIWAHTADKKLGSKELAFLKEAALQIKTFFLQRHQSSEKTEAGYIDFFWQLVTGDITETNHIFQKAKQFHMHLDGKLTVAIVQFPKHITERAQKHAYYLSKTQLKVNVTSRLFDDNNFIMIIRLKNGEHDIKSVEHFIQEFIEKISSQLEISGIHGASGFIYKSPVHLKASYEQALQVIDVKHKFPKELNNLIAYEDLGIYEFIEDLSAIRNKVSYQNPYIERLRTYDTQHNTSLLATLYEYLKADSSPPEAAKKLFIHPNTMNYRLKRIRDIAEFNLDNPSQKTAIYLDLLIENLQ</sequence>
<dbReference type="InterPro" id="IPR042070">
    <property type="entry name" value="PucR_C-HTH_sf"/>
</dbReference>
<dbReference type="InterPro" id="IPR041522">
    <property type="entry name" value="CdaR_GGDEF"/>
</dbReference>
<accession>A0A0U3WH72</accession>
<evidence type="ECO:0000256" key="1">
    <source>
        <dbReference type="ARBA" id="ARBA00006754"/>
    </source>
</evidence>
<dbReference type="Pfam" id="PF17853">
    <property type="entry name" value="GGDEF_2"/>
    <property type="match status" value="1"/>
</dbReference>
<protein>
    <recommendedName>
        <fullName evidence="6">PucR family transcriptional regulator</fullName>
    </recommendedName>
</protein>
<reference evidence="4 5" key="1">
    <citation type="submission" date="2016-01" db="EMBL/GenBank/DDBJ databases">
        <title>Complete genome sequence of strain Lentibacillus amyloliquefaciens LAM0015T isolated from saline sediment.</title>
        <authorList>
            <person name="Wang J.-L."/>
            <person name="He M.-X."/>
        </authorList>
    </citation>
    <scope>NUCLEOTIDE SEQUENCE [LARGE SCALE GENOMIC DNA]</scope>
    <source>
        <strain evidence="4 5">LAM0015</strain>
    </source>
</reference>
<dbReference type="PANTHER" id="PTHR33744">
    <property type="entry name" value="CARBOHYDRATE DIACID REGULATOR"/>
    <property type="match status" value="1"/>
</dbReference>
<evidence type="ECO:0000259" key="3">
    <source>
        <dbReference type="Pfam" id="PF17853"/>
    </source>
</evidence>
<evidence type="ECO:0000313" key="5">
    <source>
        <dbReference type="Proteomes" id="UP000050331"/>
    </source>
</evidence>
<dbReference type="Gene3D" id="1.10.10.2840">
    <property type="entry name" value="PucR C-terminal helix-turn-helix domain"/>
    <property type="match status" value="1"/>
</dbReference>
<comment type="similarity">
    <text evidence="1">Belongs to the CdaR family.</text>
</comment>
<gene>
    <name evidence="4" type="ORF">AOX59_11840</name>
</gene>
<dbReference type="STRING" id="1472767.AOX59_11840"/>
<dbReference type="KEGG" id="lao:AOX59_11840"/>
<dbReference type="EMBL" id="CP013862">
    <property type="protein sequence ID" value="ALX49215.1"/>
    <property type="molecule type" value="Genomic_DNA"/>
</dbReference>
<dbReference type="AlphaFoldDB" id="A0A0U3WH72"/>
<dbReference type="OrthoDB" id="9792148at2"/>
<dbReference type="PANTHER" id="PTHR33744:SF1">
    <property type="entry name" value="DNA-BINDING TRANSCRIPTIONAL ACTIVATOR ADER"/>
    <property type="match status" value="1"/>
</dbReference>
<evidence type="ECO:0000259" key="2">
    <source>
        <dbReference type="Pfam" id="PF13556"/>
    </source>
</evidence>
<feature type="domain" description="CdaR GGDEF-like" evidence="3">
    <location>
        <begin position="177"/>
        <end position="300"/>
    </location>
</feature>
<proteinExistence type="inferred from homology"/>
<dbReference type="InterPro" id="IPR025736">
    <property type="entry name" value="PucR_C-HTH_dom"/>
</dbReference>
<keyword evidence="5" id="KW-1185">Reference proteome</keyword>
<feature type="domain" description="PucR C-terminal helix-turn-helix" evidence="2">
    <location>
        <begin position="354"/>
        <end position="412"/>
    </location>
</feature>